<dbReference type="InterPro" id="IPR001394">
    <property type="entry name" value="Peptidase_C19_UCH"/>
</dbReference>
<feature type="compositionally biased region" description="Polar residues" evidence="2">
    <location>
        <begin position="840"/>
        <end position="850"/>
    </location>
</feature>
<dbReference type="Gramene" id="Pp3c22_11200V3.3">
    <property type="protein sequence ID" value="Pp3c22_11200V3.3"/>
    <property type="gene ID" value="Pp3c22_11200"/>
</dbReference>
<dbReference type="Pfam" id="PF00443">
    <property type="entry name" value="UCH"/>
    <property type="match status" value="1"/>
</dbReference>
<dbReference type="PROSITE" id="PS00973">
    <property type="entry name" value="USP_2"/>
    <property type="match status" value="1"/>
</dbReference>
<dbReference type="InterPro" id="IPR018200">
    <property type="entry name" value="USP_CS"/>
</dbReference>
<dbReference type="STRING" id="3218.A0A2K1IN38"/>
<accession>A0A2K1IN38</accession>
<comment type="similarity">
    <text evidence="1">Belongs to the peptidase C19 family.</text>
</comment>
<dbReference type="InterPro" id="IPR050185">
    <property type="entry name" value="Ub_carboxyl-term_hydrolase"/>
</dbReference>
<dbReference type="Gramene" id="Pp3c22_11200V3.2">
    <property type="protein sequence ID" value="Pp3c22_11200V3.2"/>
    <property type="gene ID" value="Pp3c22_11200"/>
</dbReference>
<dbReference type="Gramene" id="Pp3c22_11200V3.1">
    <property type="protein sequence ID" value="Pp3c22_11200V3.1"/>
    <property type="gene ID" value="Pp3c22_11200"/>
</dbReference>
<dbReference type="GO" id="GO:0004843">
    <property type="term" value="F:cysteine-type deubiquitinase activity"/>
    <property type="evidence" value="ECO:0007669"/>
    <property type="project" value="InterPro"/>
</dbReference>
<dbReference type="RefSeq" id="XP_024360209.1">
    <property type="nucleotide sequence ID" value="XM_024504441.2"/>
</dbReference>
<feature type="region of interest" description="Disordered" evidence="2">
    <location>
        <begin position="923"/>
        <end position="997"/>
    </location>
</feature>
<feature type="compositionally biased region" description="Basic residues" evidence="2">
    <location>
        <begin position="1"/>
        <end position="11"/>
    </location>
</feature>
<feature type="compositionally biased region" description="Polar residues" evidence="2">
    <location>
        <begin position="37"/>
        <end position="47"/>
    </location>
</feature>
<dbReference type="InterPro" id="IPR028889">
    <property type="entry name" value="USP"/>
</dbReference>
<dbReference type="InterPro" id="IPR038765">
    <property type="entry name" value="Papain-like_cys_pep_sf"/>
</dbReference>
<dbReference type="GO" id="GO:0016579">
    <property type="term" value="P:protein deubiquitination"/>
    <property type="evidence" value="ECO:0007669"/>
    <property type="project" value="InterPro"/>
</dbReference>
<sequence>MGKRQKKKQARTSRNIQQVQRANASKQAAASIMSPVPLSSQGTSVDDSTLEYPALNIEGSSCCQHVESSVNLDQLRSQVATKPSPQCHDSILEKKVKGAKLPAVDEPLWTCLASDQTKCGSQIVEAKVDEQNDDCSSGFPIDVSHLKTQKSAAVLQDSRALHSSTSEKKDAESEQDDPSPSKNPTMEVEPVRSFKTRRVMKGLMNLGNTCFFNSVMQNLVGVRMLREHFSKETIAQEGVLKLSLRKFFMEMDPNPIERSDLDIGAERSTRARSFGNGIVGGAVNPKLLFSEICKKAPRFRGFQQQDSHELLRCLLDGLHMEEESIRKARTGADKEIESATDSKVKENGSLDKVPKRSETLVEYMFGGQFSSTVTCCECGHSSVVYEPFLDLSLPIPSKQSLGKISEPMGVPILFAPQNKRENSYGNGILSSKAPQSSTLVLGPVDDMGTVIKDKKRLEIPASIVGFNLECCARGGGGVSFNTSDRNDLKSEECEREPTTGDKEYGARGVGPPATPISCEIVADGVACSSTGNYTDPWFENAGEHVKEIGKEGVGTAILDDQRVGSATSATVSESPDVIADLSRDVEANSQGVPSTEHGGGVLENSSRKIFSAQELIVSQAVEPVDVKYQMEEVTVPYGPHLPSEGDGWTENKCMALVLLPPSNPLSEVEMHTLVGCSEKPSAGNQSSMNQEATSTSDSKLGSIIPAEEEGEIDVGIGGLFDDTDYCLPSRNDTASVSQGWKSDDFACSNSMDALVVSDGRSGSARVLREEDSYPTMSLEGCLQAFTKAEVLSGENAWACENCTRIAHSQLELDKPILDKGGQAPHCLNQSFKPEDHSNEIGPSSDSNSSVERARKLVTFKYPERCTENLSSSMSMMLDISQGTDESGENSDKRENGGMSKYFPMEMFNGLVEKQNDVETVDGRAGADLDVKEEYQPLSSSKDDTGEPYVMVDGPTANADETEKSTASSCGRSDVSSAERAHSPDRNGTASVRAGLEAVPSRPKEEICAKKLETDAPKLVSVKRDATKRFLISKAPLVLTVHLKRFAQDSYGRLSKLGGHITFHEQLDLGPFVDQRDGVKQDGVYQLIGTVEHSGTMRGGHYVGYVKGESDESIEGTSTWYYISDSHVRKTSLEDVLQSEAYLLFYERLSFD</sequence>
<feature type="domain" description="USP" evidence="3">
    <location>
        <begin position="201"/>
        <end position="1148"/>
    </location>
</feature>
<dbReference type="Gene3D" id="3.90.70.10">
    <property type="entry name" value="Cysteine proteinases"/>
    <property type="match status" value="3"/>
</dbReference>
<evidence type="ECO:0000313" key="4">
    <source>
        <dbReference type="EMBL" id="PNR30696.1"/>
    </source>
</evidence>
<dbReference type="PROSITE" id="PS00972">
    <property type="entry name" value="USP_1"/>
    <property type="match status" value="1"/>
</dbReference>
<dbReference type="EnsemblPlants" id="Pp3c22_11200V3.2">
    <property type="protein sequence ID" value="Pp3c22_11200V3.2"/>
    <property type="gene ID" value="Pp3c22_11200"/>
</dbReference>
<feature type="compositionally biased region" description="Polar residues" evidence="2">
    <location>
        <begin position="964"/>
        <end position="975"/>
    </location>
</feature>
<dbReference type="OrthoDB" id="2020758at2759"/>
<evidence type="ECO:0000313" key="6">
    <source>
        <dbReference type="Proteomes" id="UP000006727"/>
    </source>
</evidence>
<dbReference type="EnsemblPlants" id="Pp3c22_11200V3.1">
    <property type="protein sequence ID" value="Pp3c22_11200V3.1"/>
    <property type="gene ID" value="Pp3c22_11200"/>
</dbReference>
<dbReference type="EMBL" id="ABEU02000022">
    <property type="protein sequence ID" value="PNR30696.1"/>
    <property type="molecule type" value="Genomic_DNA"/>
</dbReference>
<dbReference type="PROSITE" id="PS50235">
    <property type="entry name" value="USP_3"/>
    <property type="match status" value="1"/>
</dbReference>
<feature type="region of interest" description="Disordered" evidence="2">
    <location>
        <begin position="1"/>
        <end position="47"/>
    </location>
</feature>
<protein>
    <recommendedName>
        <fullName evidence="3">USP domain-containing protein</fullName>
    </recommendedName>
</protein>
<dbReference type="EnsemblPlants" id="Pp3c22_11200V3.3">
    <property type="protein sequence ID" value="Pp3c22_11200V3.3"/>
    <property type="gene ID" value="Pp3c22_11200"/>
</dbReference>
<feature type="compositionally biased region" description="Basic and acidic residues" evidence="2">
    <location>
        <begin position="923"/>
        <end position="944"/>
    </location>
</feature>
<feature type="compositionally biased region" description="Polar residues" evidence="2">
    <location>
        <begin position="682"/>
        <end position="699"/>
    </location>
</feature>
<feature type="region of interest" description="Disordered" evidence="2">
    <location>
        <begin position="482"/>
        <end position="510"/>
    </location>
</feature>
<evidence type="ECO:0000256" key="2">
    <source>
        <dbReference type="SAM" id="MobiDB-lite"/>
    </source>
</evidence>
<reference evidence="4 6" key="1">
    <citation type="journal article" date="2008" name="Science">
        <title>The Physcomitrella genome reveals evolutionary insights into the conquest of land by plants.</title>
        <authorList>
            <person name="Rensing S."/>
            <person name="Lang D."/>
            <person name="Zimmer A."/>
            <person name="Terry A."/>
            <person name="Salamov A."/>
            <person name="Shapiro H."/>
            <person name="Nishiyama T."/>
            <person name="Perroud P.-F."/>
            <person name="Lindquist E."/>
            <person name="Kamisugi Y."/>
            <person name="Tanahashi T."/>
            <person name="Sakakibara K."/>
            <person name="Fujita T."/>
            <person name="Oishi K."/>
            <person name="Shin-I T."/>
            <person name="Kuroki Y."/>
            <person name="Toyoda A."/>
            <person name="Suzuki Y."/>
            <person name="Hashimoto A."/>
            <person name="Yamaguchi K."/>
            <person name="Sugano A."/>
            <person name="Kohara Y."/>
            <person name="Fujiyama A."/>
            <person name="Anterola A."/>
            <person name="Aoki S."/>
            <person name="Ashton N."/>
            <person name="Barbazuk W.B."/>
            <person name="Barker E."/>
            <person name="Bennetzen J."/>
            <person name="Bezanilla M."/>
            <person name="Blankenship R."/>
            <person name="Cho S.H."/>
            <person name="Dutcher S."/>
            <person name="Estelle M."/>
            <person name="Fawcett J.A."/>
            <person name="Gundlach H."/>
            <person name="Hanada K."/>
            <person name="Heyl A."/>
            <person name="Hicks K.A."/>
            <person name="Hugh J."/>
            <person name="Lohr M."/>
            <person name="Mayer K."/>
            <person name="Melkozernov A."/>
            <person name="Murata T."/>
            <person name="Nelson D."/>
            <person name="Pils B."/>
            <person name="Prigge M."/>
            <person name="Reiss B."/>
            <person name="Renner T."/>
            <person name="Rombauts S."/>
            <person name="Rushton P."/>
            <person name="Sanderfoot A."/>
            <person name="Schween G."/>
            <person name="Shiu S.-H."/>
            <person name="Stueber K."/>
            <person name="Theodoulou F.L."/>
            <person name="Tu H."/>
            <person name="Van de Peer Y."/>
            <person name="Verrier P.J."/>
            <person name="Waters E."/>
            <person name="Wood A."/>
            <person name="Yang L."/>
            <person name="Cove D."/>
            <person name="Cuming A."/>
            <person name="Hasebe M."/>
            <person name="Lucas S."/>
            <person name="Mishler D.B."/>
            <person name="Reski R."/>
            <person name="Grigoriev I."/>
            <person name="Quatrano R.S."/>
            <person name="Boore J.L."/>
        </authorList>
    </citation>
    <scope>NUCLEOTIDE SEQUENCE [LARGE SCALE GENOMIC DNA]</scope>
    <source>
        <strain evidence="5 6">cv. Gransden 2004</strain>
    </source>
</reference>
<proteinExistence type="inferred from homology"/>
<feature type="region of interest" description="Disordered" evidence="2">
    <location>
        <begin position="154"/>
        <end position="193"/>
    </location>
</feature>
<feature type="compositionally biased region" description="Polar residues" evidence="2">
    <location>
        <begin position="12"/>
        <end position="28"/>
    </location>
</feature>
<dbReference type="PANTHER" id="PTHR21646:SF39">
    <property type="entry name" value="UBIQUITIN CARBOXYL-TERMINAL HYDROLASE 16"/>
    <property type="match status" value="1"/>
</dbReference>
<evidence type="ECO:0000313" key="5">
    <source>
        <dbReference type="EnsemblPlants" id="Pp3c22_11200V3.1"/>
    </source>
</evidence>
<evidence type="ECO:0000259" key="3">
    <source>
        <dbReference type="PROSITE" id="PS50235"/>
    </source>
</evidence>
<dbReference type="PANTHER" id="PTHR21646">
    <property type="entry name" value="UBIQUITIN CARBOXYL-TERMINAL HYDROLASE"/>
    <property type="match status" value="1"/>
</dbReference>
<reference evidence="4 6" key="2">
    <citation type="journal article" date="2018" name="Plant J.">
        <title>The Physcomitrella patens chromosome-scale assembly reveals moss genome structure and evolution.</title>
        <authorList>
            <person name="Lang D."/>
            <person name="Ullrich K.K."/>
            <person name="Murat F."/>
            <person name="Fuchs J."/>
            <person name="Jenkins J."/>
            <person name="Haas F.B."/>
            <person name="Piednoel M."/>
            <person name="Gundlach H."/>
            <person name="Van Bel M."/>
            <person name="Meyberg R."/>
            <person name="Vives C."/>
            <person name="Morata J."/>
            <person name="Symeonidi A."/>
            <person name="Hiss M."/>
            <person name="Muchero W."/>
            <person name="Kamisugi Y."/>
            <person name="Saleh O."/>
            <person name="Blanc G."/>
            <person name="Decker E.L."/>
            <person name="van Gessel N."/>
            <person name="Grimwood J."/>
            <person name="Hayes R.D."/>
            <person name="Graham S.W."/>
            <person name="Gunter L.E."/>
            <person name="McDaniel S.F."/>
            <person name="Hoernstein S.N.W."/>
            <person name="Larsson A."/>
            <person name="Li F.W."/>
            <person name="Perroud P.F."/>
            <person name="Phillips J."/>
            <person name="Ranjan P."/>
            <person name="Rokshar D.S."/>
            <person name="Rothfels C.J."/>
            <person name="Schneider L."/>
            <person name="Shu S."/>
            <person name="Stevenson D.W."/>
            <person name="Thummler F."/>
            <person name="Tillich M."/>
            <person name="Villarreal Aguilar J.C."/>
            <person name="Widiez T."/>
            <person name="Wong G.K."/>
            <person name="Wymore A."/>
            <person name="Zhang Y."/>
            <person name="Zimmer A.D."/>
            <person name="Quatrano R.S."/>
            <person name="Mayer K.F.X."/>
            <person name="Goodstein D."/>
            <person name="Casacuberta J.M."/>
            <person name="Vandepoele K."/>
            <person name="Reski R."/>
            <person name="Cuming A.C."/>
            <person name="Tuskan G.A."/>
            <person name="Maumus F."/>
            <person name="Salse J."/>
            <person name="Schmutz J."/>
            <person name="Rensing S.A."/>
        </authorList>
    </citation>
    <scope>NUCLEOTIDE SEQUENCE [LARGE SCALE GENOMIC DNA]</scope>
    <source>
        <strain evidence="5 6">cv. Gransden 2004</strain>
    </source>
</reference>
<feature type="region of interest" description="Disordered" evidence="2">
    <location>
        <begin position="677"/>
        <end position="699"/>
    </location>
</feature>
<dbReference type="RefSeq" id="XP_024360208.1">
    <property type="nucleotide sequence ID" value="XM_024504440.2"/>
</dbReference>
<organism evidence="4">
    <name type="scientific">Physcomitrium patens</name>
    <name type="common">Spreading-leaved earth moss</name>
    <name type="synonym">Physcomitrella patens</name>
    <dbReference type="NCBI Taxonomy" id="3218"/>
    <lineage>
        <taxon>Eukaryota</taxon>
        <taxon>Viridiplantae</taxon>
        <taxon>Streptophyta</taxon>
        <taxon>Embryophyta</taxon>
        <taxon>Bryophyta</taxon>
        <taxon>Bryophytina</taxon>
        <taxon>Bryopsida</taxon>
        <taxon>Funariidae</taxon>
        <taxon>Funariales</taxon>
        <taxon>Funariaceae</taxon>
        <taxon>Physcomitrium</taxon>
    </lineage>
</organism>
<dbReference type="Proteomes" id="UP000006727">
    <property type="component" value="Chromosome 22"/>
</dbReference>
<dbReference type="SUPFAM" id="SSF54001">
    <property type="entry name" value="Cysteine proteinases"/>
    <property type="match status" value="1"/>
</dbReference>
<name>A0A2K1IN38_PHYPA</name>
<dbReference type="AlphaFoldDB" id="A0A2K1IN38"/>
<keyword evidence="6" id="KW-1185">Reference proteome</keyword>
<feature type="compositionally biased region" description="Basic and acidic residues" evidence="2">
    <location>
        <begin position="484"/>
        <end position="505"/>
    </location>
</feature>
<dbReference type="GeneID" id="112274727"/>
<reference evidence="5" key="3">
    <citation type="submission" date="2020-12" db="UniProtKB">
        <authorList>
            <consortium name="EnsemblPlants"/>
        </authorList>
    </citation>
    <scope>IDENTIFICATION</scope>
</reference>
<dbReference type="PaxDb" id="3218-PP1S121_19V6.1"/>
<dbReference type="FunCoup" id="A0A2K1IN38">
    <property type="interactions" value="3166"/>
</dbReference>
<evidence type="ECO:0000256" key="1">
    <source>
        <dbReference type="ARBA" id="ARBA00009085"/>
    </source>
</evidence>
<feature type="region of interest" description="Disordered" evidence="2">
    <location>
        <begin position="880"/>
        <end position="900"/>
    </location>
</feature>
<feature type="region of interest" description="Disordered" evidence="2">
    <location>
        <begin position="823"/>
        <end position="851"/>
    </location>
</feature>
<dbReference type="KEGG" id="ppp:112274727"/>
<gene>
    <name evidence="5" type="primary">LOC112274727</name>
    <name evidence="4" type="ORF">PHYPA_027012</name>
</gene>